<dbReference type="Gene3D" id="3.30.750.24">
    <property type="entry name" value="STAS domain"/>
    <property type="match status" value="1"/>
</dbReference>
<dbReference type="Pfam" id="PF13466">
    <property type="entry name" value="STAS_2"/>
    <property type="match status" value="1"/>
</dbReference>
<feature type="domain" description="STAS" evidence="1">
    <location>
        <begin position="2"/>
        <end position="107"/>
    </location>
</feature>
<dbReference type="Proteomes" id="UP000186400">
    <property type="component" value="Unassembled WGS sequence"/>
</dbReference>
<dbReference type="CDD" id="cd07043">
    <property type="entry name" value="STAS_anti-anti-sigma_factors"/>
    <property type="match status" value="1"/>
</dbReference>
<dbReference type="OrthoDB" id="9794628at2"/>
<gene>
    <name evidence="2" type="ORF">SAMN05920897_11329</name>
</gene>
<dbReference type="STRING" id="159291.SAMN05920897_11329"/>
<dbReference type="InterPro" id="IPR036513">
    <property type="entry name" value="STAS_dom_sf"/>
</dbReference>
<dbReference type="InterPro" id="IPR058548">
    <property type="entry name" value="MlaB-like_STAS"/>
</dbReference>
<dbReference type="PROSITE" id="PS50801">
    <property type="entry name" value="STAS"/>
    <property type="match status" value="1"/>
</dbReference>
<dbReference type="AlphaFoldDB" id="A0A1N6UV93"/>
<sequence length="107" mass="11557">MKPLQIQREPDRTVITIRGNLNYAAAPELHQALKEALPLQGTIHLRLTGTDALDLAGVQVLLSLSRTAREAGQACTIDPGEAAPRIEKMLRFAGLKPIGTADHVDAR</sequence>
<dbReference type="SUPFAM" id="SSF52091">
    <property type="entry name" value="SpoIIaa-like"/>
    <property type="match status" value="1"/>
</dbReference>
<protein>
    <submittedName>
        <fullName evidence="2">Anti-anti-sigma factor</fullName>
    </submittedName>
</protein>
<accession>A0A1N6UV93</accession>
<dbReference type="InterPro" id="IPR002645">
    <property type="entry name" value="STAS_dom"/>
</dbReference>
<dbReference type="EMBL" id="FTMS01000013">
    <property type="protein sequence ID" value="SIQ69392.1"/>
    <property type="molecule type" value="Genomic_DNA"/>
</dbReference>
<organism evidence="2 3">
    <name type="scientific">Alkalispirochaeta americana</name>
    <dbReference type="NCBI Taxonomy" id="159291"/>
    <lineage>
        <taxon>Bacteria</taxon>
        <taxon>Pseudomonadati</taxon>
        <taxon>Spirochaetota</taxon>
        <taxon>Spirochaetia</taxon>
        <taxon>Spirochaetales</taxon>
        <taxon>Spirochaetaceae</taxon>
        <taxon>Alkalispirochaeta</taxon>
    </lineage>
</organism>
<dbReference type="RefSeq" id="WP_076489241.1">
    <property type="nucleotide sequence ID" value="NZ_FTMS01000013.1"/>
</dbReference>
<name>A0A1N6UV93_9SPIO</name>
<evidence type="ECO:0000313" key="3">
    <source>
        <dbReference type="Proteomes" id="UP000186400"/>
    </source>
</evidence>
<evidence type="ECO:0000313" key="2">
    <source>
        <dbReference type="EMBL" id="SIQ69392.1"/>
    </source>
</evidence>
<keyword evidence="3" id="KW-1185">Reference proteome</keyword>
<evidence type="ECO:0000259" key="1">
    <source>
        <dbReference type="PROSITE" id="PS50801"/>
    </source>
</evidence>
<reference evidence="2 3" key="1">
    <citation type="submission" date="2017-01" db="EMBL/GenBank/DDBJ databases">
        <authorList>
            <person name="Mah S.A."/>
            <person name="Swanson W.J."/>
            <person name="Moy G.W."/>
            <person name="Vacquier V.D."/>
        </authorList>
    </citation>
    <scope>NUCLEOTIDE SEQUENCE [LARGE SCALE GENOMIC DNA]</scope>
    <source>
        <strain evidence="2 3">ASpG1</strain>
    </source>
</reference>
<proteinExistence type="predicted"/>